<comment type="caution">
    <text evidence="2">The sequence shown here is derived from an EMBL/GenBank/DDBJ whole genome shotgun (WGS) entry which is preliminary data.</text>
</comment>
<feature type="compositionally biased region" description="Polar residues" evidence="1">
    <location>
        <begin position="62"/>
        <end position="78"/>
    </location>
</feature>
<reference evidence="2 3" key="1">
    <citation type="submission" date="2017-11" db="EMBL/GenBank/DDBJ databases">
        <title>De-novo sequencing of pomegranate (Punica granatum L.) genome.</title>
        <authorList>
            <person name="Akparov Z."/>
            <person name="Amiraslanov A."/>
            <person name="Hajiyeva S."/>
            <person name="Abbasov M."/>
            <person name="Kaur K."/>
            <person name="Hamwieh A."/>
            <person name="Solovyev V."/>
            <person name="Salamov A."/>
            <person name="Braich B."/>
            <person name="Kosarev P."/>
            <person name="Mahmoud A."/>
            <person name="Hajiyev E."/>
            <person name="Babayeva S."/>
            <person name="Izzatullayeva V."/>
            <person name="Mammadov A."/>
            <person name="Mammadov A."/>
            <person name="Sharifova S."/>
            <person name="Ojaghi J."/>
            <person name="Eynullazada K."/>
            <person name="Bayramov B."/>
            <person name="Abdulazimova A."/>
            <person name="Shahmuradov I."/>
        </authorList>
    </citation>
    <scope>NUCLEOTIDE SEQUENCE [LARGE SCALE GENOMIC DNA]</scope>
    <source>
        <strain evidence="3">cv. AG2017</strain>
        <tissue evidence="2">Leaf</tissue>
    </source>
</reference>
<dbReference type="EMBL" id="PGOL01003487">
    <property type="protein sequence ID" value="PKI40839.1"/>
    <property type="molecule type" value="Genomic_DNA"/>
</dbReference>
<name>A0A2I0IA26_PUNGR</name>
<proteinExistence type="predicted"/>
<dbReference type="Proteomes" id="UP000233551">
    <property type="component" value="Unassembled WGS sequence"/>
</dbReference>
<dbReference type="AlphaFoldDB" id="A0A2I0IA26"/>
<evidence type="ECO:0000313" key="2">
    <source>
        <dbReference type="EMBL" id="PKI40839.1"/>
    </source>
</evidence>
<sequence>MEPRGLFRWLLGCRRWCGYTGCSKGFPAYNKVKERGRKGIAPAGVGKHRLNRSKDVSKEQYKVSQQHGNKTSNHTTVESIDYHNTQKHYE</sequence>
<feature type="region of interest" description="Disordered" evidence="1">
    <location>
        <begin position="37"/>
        <end position="90"/>
    </location>
</feature>
<organism evidence="2 3">
    <name type="scientific">Punica granatum</name>
    <name type="common">Pomegranate</name>
    <dbReference type="NCBI Taxonomy" id="22663"/>
    <lineage>
        <taxon>Eukaryota</taxon>
        <taxon>Viridiplantae</taxon>
        <taxon>Streptophyta</taxon>
        <taxon>Embryophyta</taxon>
        <taxon>Tracheophyta</taxon>
        <taxon>Spermatophyta</taxon>
        <taxon>Magnoliopsida</taxon>
        <taxon>eudicotyledons</taxon>
        <taxon>Gunneridae</taxon>
        <taxon>Pentapetalae</taxon>
        <taxon>rosids</taxon>
        <taxon>malvids</taxon>
        <taxon>Myrtales</taxon>
        <taxon>Lythraceae</taxon>
        <taxon>Punica</taxon>
    </lineage>
</organism>
<protein>
    <submittedName>
        <fullName evidence="2">Uncharacterized protein</fullName>
    </submittedName>
</protein>
<evidence type="ECO:0000313" key="3">
    <source>
        <dbReference type="Proteomes" id="UP000233551"/>
    </source>
</evidence>
<gene>
    <name evidence="2" type="ORF">CRG98_038765</name>
</gene>
<evidence type="ECO:0000256" key="1">
    <source>
        <dbReference type="SAM" id="MobiDB-lite"/>
    </source>
</evidence>
<feature type="compositionally biased region" description="Basic and acidic residues" evidence="1">
    <location>
        <begin position="52"/>
        <end position="61"/>
    </location>
</feature>
<accession>A0A2I0IA26</accession>
<keyword evidence="3" id="KW-1185">Reference proteome</keyword>